<dbReference type="OrthoDB" id="785739at2759"/>
<feature type="region of interest" description="Disordered" evidence="1">
    <location>
        <begin position="71"/>
        <end position="118"/>
    </location>
</feature>
<feature type="region of interest" description="Disordered" evidence="1">
    <location>
        <begin position="1"/>
        <end position="24"/>
    </location>
</feature>
<dbReference type="EMBL" id="LFYR01000864">
    <property type="protein sequence ID" value="KMZ68008.1"/>
    <property type="molecule type" value="Genomic_DNA"/>
</dbReference>
<feature type="compositionally biased region" description="Low complexity" evidence="1">
    <location>
        <begin position="75"/>
        <end position="106"/>
    </location>
</feature>
<evidence type="ECO:0000256" key="1">
    <source>
        <dbReference type="SAM" id="MobiDB-lite"/>
    </source>
</evidence>
<keyword evidence="3" id="KW-1185">Reference proteome</keyword>
<gene>
    <name evidence="2" type="ORF">ZOSMA_24G00280</name>
</gene>
<evidence type="ECO:0000313" key="2">
    <source>
        <dbReference type="EMBL" id="KMZ68008.1"/>
    </source>
</evidence>
<protein>
    <submittedName>
        <fullName evidence="2">Uncharacterized protein</fullName>
    </submittedName>
</protein>
<sequence length="118" mass="12439">MPQRVLGEGDGDDESPSSFPLIGDQVIINHGEENLHRRPIEPSLWRDEERMKKELMGWAKTVVRMAIAHSPPPVSAAASSSPAAASSSPAAASSSPAAASSSPAAAKQLRQAVRHHGR</sequence>
<dbReference type="Proteomes" id="UP000036987">
    <property type="component" value="Unassembled WGS sequence"/>
</dbReference>
<organism evidence="2 3">
    <name type="scientific">Zostera marina</name>
    <name type="common">Eelgrass</name>
    <dbReference type="NCBI Taxonomy" id="29655"/>
    <lineage>
        <taxon>Eukaryota</taxon>
        <taxon>Viridiplantae</taxon>
        <taxon>Streptophyta</taxon>
        <taxon>Embryophyta</taxon>
        <taxon>Tracheophyta</taxon>
        <taxon>Spermatophyta</taxon>
        <taxon>Magnoliopsida</taxon>
        <taxon>Liliopsida</taxon>
        <taxon>Zosteraceae</taxon>
        <taxon>Zostera</taxon>
    </lineage>
</organism>
<reference evidence="3" key="1">
    <citation type="journal article" date="2016" name="Nature">
        <title>The genome of the seagrass Zostera marina reveals angiosperm adaptation to the sea.</title>
        <authorList>
            <person name="Olsen J.L."/>
            <person name="Rouze P."/>
            <person name="Verhelst B."/>
            <person name="Lin Y.-C."/>
            <person name="Bayer T."/>
            <person name="Collen J."/>
            <person name="Dattolo E."/>
            <person name="De Paoli E."/>
            <person name="Dittami S."/>
            <person name="Maumus F."/>
            <person name="Michel G."/>
            <person name="Kersting A."/>
            <person name="Lauritano C."/>
            <person name="Lohaus R."/>
            <person name="Toepel M."/>
            <person name="Tonon T."/>
            <person name="Vanneste K."/>
            <person name="Amirebrahimi M."/>
            <person name="Brakel J."/>
            <person name="Bostroem C."/>
            <person name="Chovatia M."/>
            <person name="Grimwood J."/>
            <person name="Jenkins J.W."/>
            <person name="Jueterbock A."/>
            <person name="Mraz A."/>
            <person name="Stam W.T."/>
            <person name="Tice H."/>
            <person name="Bornberg-Bauer E."/>
            <person name="Green P.J."/>
            <person name="Pearson G.A."/>
            <person name="Procaccini G."/>
            <person name="Duarte C.M."/>
            <person name="Schmutz J."/>
            <person name="Reusch T.B.H."/>
            <person name="Van de Peer Y."/>
        </authorList>
    </citation>
    <scope>NUCLEOTIDE SEQUENCE [LARGE SCALE GENOMIC DNA]</scope>
    <source>
        <strain evidence="3">cv. Finnish</strain>
    </source>
</reference>
<comment type="caution">
    <text evidence="2">The sequence shown here is derived from an EMBL/GenBank/DDBJ whole genome shotgun (WGS) entry which is preliminary data.</text>
</comment>
<name>A0A0K9PG02_ZOSMR</name>
<proteinExistence type="predicted"/>
<dbReference type="AlphaFoldDB" id="A0A0K9PG02"/>
<accession>A0A0K9PG02</accession>
<evidence type="ECO:0000313" key="3">
    <source>
        <dbReference type="Proteomes" id="UP000036987"/>
    </source>
</evidence>